<gene>
    <name evidence="8" type="ORF">V5799_019871</name>
</gene>
<sequence>QVPRIKFYRFPWRPYESEKRERWIQAVRRASPDGKPWQPVRHETRICSAHFVGNEKSSIASHPAYVPTIFPPSYGKDDGMMPSEKLQRYLRSQRRAADRTTADSSDDDAEESASPLHEQEWSPDPEYESPLLFIEDAQIPMEEGSTLRTSVLTQTDGQSCQGACTILLSMTSGCIASTQPPAKTREVVCFLDTAPFMKERMHLWNFVV</sequence>
<dbReference type="EMBL" id="JARKHS020010430">
    <property type="protein sequence ID" value="KAK8778788.1"/>
    <property type="molecule type" value="Genomic_DNA"/>
</dbReference>
<evidence type="ECO:0000256" key="6">
    <source>
        <dbReference type="SAM" id="MobiDB-lite"/>
    </source>
</evidence>
<dbReference type="AlphaFoldDB" id="A0AAQ4EW35"/>
<dbReference type="GO" id="GO:0008270">
    <property type="term" value="F:zinc ion binding"/>
    <property type="evidence" value="ECO:0007669"/>
    <property type="project" value="UniProtKB-KW"/>
</dbReference>
<keyword evidence="1" id="KW-0479">Metal-binding</keyword>
<evidence type="ECO:0000256" key="3">
    <source>
        <dbReference type="ARBA" id="ARBA00022833"/>
    </source>
</evidence>
<dbReference type="Proteomes" id="UP001321473">
    <property type="component" value="Unassembled WGS sequence"/>
</dbReference>
<comment type="caution">
    <text evidence="8">The sequence shown here is derived from an EMBL/GenBank/DDBJ whole genome shotgun (WGS) entry which is preliminary data.</text>
</comment>
<feature type="domain" description="THAP-type" evidence="7">
    <location>
        <begin position="1"/>
        <end position="70"/>
    </location>
</feature>
<dbReference type="SUPFAM" id="SSF57716">
    <property type="entry name" value="Glucocorticoid receptor-like (DNA-binding domain)"/>
    <property type="match status" value="1"/>
</dbReference>
<dbReference type="Pfam" id="PF05485">
    <property type="entry name" value="THAP"/>
    <property type="match status" value="1"/>
</dbReference>
<evidence type="ECO:0000256" key="1">
    <source>
        <dbReference type="ARBA" id="ARBA00022723"/>
    </source>
</evidence>
<dbReference type="GO" id="GO:0003677">
    <property type="term" value="F:DNA binding"/>
    <property type="evidence" value="ECO:0007669"/>
    <property type="project" value="UniProtKB-UniRule"/>
</dbReference>
<keyword evidence="4 5" id="KW-0238">DNA-binding</keyword>
<dbReference type="PROSITE" id="PS50950">
    <property type="entry name" value="ZF_THAP"/>
    <property type="match status" value="1"/>
</dbReference>
<evidence type="ECO:0000313" key="8">
    <source>
        <dbReference type="EMBL" id="KAK8778788.1"/>
    </source>
</evidence>
<evidence type="ECO:0000256" key="5">
    <source>
        <dbReference type="PROSITE-ProRule" id="PRU00309"/>
    </source>
</evidence>
<evidence type="ECO:0000256" key="4">
    <source>
        <dbReference type="ARBA" id="ARBA00023125"/>
    </source>
</evidence>
<evidence type="ECO:0000313" key="9">
    <source>
        <dbReference type="Proteomes" id="UP001321473"/>
    </source>
</evidence>
<accession>A0AAQ4EW35</accession>
<keyword evidence="2 5" id="KW-0863">Zinc-finger</keyword>
<proteinExistence type="predicted"/>
<evidence type="ECO:0000259" key="7">
    <source>
        <dbReference type="PROSITE" id="PS50950"/>
    </source>
</evidence>
<evidence type="ECO:0000256" key="2">
    <source>
        <dbReference type="ARBA" id="ARBA00022771"/>
    </source>
</evidence>
<keyword evidence="3" id="KW-0862">Zinc</keyword>
<feature type="region of interest" description="Disordered" evidence="6">
    <location>
        <begin position="90"/>
        <end position="125"/>
    </location>
</feature>
<name>A0AAQ4EW35_AMBAM</name>
<dbReference type="InterPro" id="IPR006612">
    <property type="entry name" value="THAP_Znf"/>
</dbReference>
<reference evidence="8 9" key="1">
    <citation type="journal article" date="2023" name="Arcadia Sci">
        <title>De novo assembly of a long-read Amblyomma americanum tick genome.</title>
        <authorList>
            <person name="Chou S."/>
            <person name="Poskanzer K.E."/>
            <person name="Rollins M."/>
            <person name="Thuy-Boun P.S."/>
        </authorList>
    </citation>
    <scope>NUCLEOTIDE SEQUENCE [LARGE SCALE GENOMIC DNA]</scope>
    <source>
        <strain evidence="8">F_SG_1</strain>
        <tissue evidence="8">Salivary glands</tissue>
    </source>
</reference>
<feature type="non-terminal residue" evidence="8">
    <location>
        <position position="1"/>
    </location>
</feature>
<protein>
    <recommendedName>
        <fullName evidence="7">THAP-type domain-containing protein</fullName>
    </recommendedName>
</protein>
<organism evidence="8 9">
    <name type="scientific">Amblyomma americanum</name>
    <name type="common">Lone star tick</name>
    <dbReference type="NCBI Taxonomy" id="6943"/>
    <lineage>
        <taxon>Eukaryota</taxon>
        <taxon>Metazoa</taxon>
        <taxon>Ecdysozoa</taxon>
        <taxon>Arthropoda</taxon>
        <taxon>Chelicerata</taxon>
        <taxon>Arachnida</taxon>
        <taxon>Acari</taxon>
        <taxon>Parasitiformes</taxon>
        <taxon>Ixodida</taxon>
        <taxon>Ixodoidea</taxon>
        <taxon>Ixodidae</taxon>
        <taxon>Amblyomminae</taxon>
        <taxon>Amblyomma</taxon>
    </lineage>
</organism>
<keyword evidence="9" id="KW-1185">Reference proteome</keyword>